<organism evidence="8 9">
    <name type="scientific">Aspergillus homomorphus (strain CBS 101889)</name>
    <dbReference type="NCBI Taxonomy" id="1450537"/>
    <lineage>
        <taxon>Eukaryota</taxon>
        <taxon>Fungi</taxon>
        <taxon>Dikarya</taxon>
        <taxon>Ascomycota</taxon>
        <taxon>Pezizomycotina</taxon>
        <taxon>Eurotiomycetes</taxon>
        <taxon>Eurotiomycetidae</taxon>
        <taxon>Eurotiales</taxon>
        <taxon>Aspergillaceae</taxon>
        <taxon>Aspergillus</taxon>
        <taxon>Aspergillus subgen. Circumdati</taxon>
    </lineage>
</organism>
<feature type="compositionally biased region" description="Low complexity" evidence="6">
    <location>
        <begin position="293"/>
        <end position="306"/>
    </location>
</feature>
<name>A0A395HTV9_ASPHC</name>
<keyword evidence="9" id="KW-1185">Reference proteome</keyword>
<dbReference type="PROSITE" id="PS50048">
    <property type="entry name" value="ZN2_CY6_FUNGAL_2"/>
    <property type="match status" value="1"/>
</dbReference>
<proteinExistence type="predicted"/>
<evidence type="ECO:0000256" key="5">
    <source>
        <dbReference type="ARBA" id="ARBA00023242"/>
    </source>
</evidence>
<dbReference type="AlphaFoldDB" id="A0A395HTV9"/>
<dbReference type="PANTHER" id="PTHR37534:SF12">
    <property type="entry name" value="ZN(2)-C6 FUNGAL-TYPE DOMAIN-CONTAINING PROTEIN"/>
    <property type="match status" value="1"/>
</dbReference>
<dbReference type="EMBL" id="KZ824289">
    <property type="protein sequence ID" value="RAL11392.1"/>
    <property type="molecule type" value="Genomic_DNA"/>
</dbReference>
<evidence type="ECO:0000259" key="7">
    <source>
        <dbReference type="PROSITE" id="PS50048"/>
    </source>
</evidence>
<evidence type="ECO:0000256" key="2">
    <source>
        <dbReference type="ARBA" id="ARBA00023015"/>
    </source>
</evidence>
<dbReference type="GO" id="GO:0003677">
    <property type="term" value="F:DNA binding"/>
    <property type="evidence" value="ECO:0007669"/>
    <property type="project" value="UniProtKB-KW"/>
</dbReference>
<comment type="subcellular location">
    <subcellularLocation>
        <location evidence="1">Nucleus</location>
    </subcellularLocation>
</comment>
<dbReference type="RefSeq" id="XP_025550546.1">
    <property type="nucleotide sequence ID" value="XM_025689851.1"/>
</dbReference>
<dbReference type="PROSITE" id="PS00463">
    <property type="entry name" value="ZN2_CY6_FUNGAL_1"/>
    <property type="match status" value="1"/>
</dbReference>
<dbReference type="InterPro" id="IPR021858">
    <property type="entry name" value="Fun_TF"/>
</dbReference>
<protein>
    <submittedName>
        <fullName evidence="8">C6 transcription factor rosa</fullName>
    </submittedName>
</protein>
<accession>A0A395HTV9</accession>
<dbReference type="VEuPathDB" id="FungiDB:BO97DRAFT_103334"/>
<dbReference type="GO" id="GO:0005634">
    <property type="term" value="C:nucleus"/>
    <property type="evidence" value="ECO:0007669"/>
    <property type="project" value="UniProtKB-SubCell"/>
</dbReference>
<evidence type="ECO:0000313" key="8">
    <source>
        <dbReference type="EMBL" id="RAL11392.1"/>
    </source>
</evidence>
<dbReference type="Proteomes" id="UP000248961">
    <property type="component" value="Unassembled WGS sequence"/>
</dbReference>
<dbReference type="InterPro" id="IPR001138">
    <property type="entry name" value="Zn2Cys6_DnaBD"/>
</dbReference>
<evidence type="ECO:0000313" key="9">
    <source>
        <dbReference type="Proteomes" id="UP000248961"/>
    </source>
</evidence>
<feature type="domain" description="Zn(2)-C6 fungal-type" evidence="7">
    <location>
        <begin position="24"/>
        <end position="54"/>
    </location>
</feature>
<keyword evidence="4" id="KW-0804">Transcription</keyword>
<dbReference type="Pfam" id="PF00172">
    <property type="entry name" value="Zn_clus"/>
    <property type="match status" value="1"/>
</dbReference>
<dbReference type="GO" id="GO:0008270">
    <property type="term" value="F:zinc ion binding"/>
    <property type="evidence" value="ECO:0007669"/>
    <property type="project" value="InterPro"/>
</dbReference>
<keyword evidence="2" id="KW-0805">Transcription regulation</keyword>
<keyword evidence="3" id="KW-0238">DNA-binding</keyword>
<evidence type="ECO:0000256" key="3">
    <source>
        <dbReference type="ARBA" id="ARBA00023125"/>
    </source>
</evidence>
<dbReference type="PANTHER" id="PTHR37534">
    <property type="entry name" value="TRANSCRIPTIONAL ACTIVATOR PROTEIN UGA3"/>
    <property type="match status" value="1"/>
</dbReference>
<dbReference type="GO" id="GO:0000981">
    <property type="term" value="F:DNA-binding transcription factor activity, RNA polymerase II-specific"/>
    <property type="evidence" value="ECO:0007669"/>
    <property type="project" value="InterPro"/>
</dbReference>
<evidence type="ECO:0000256" key="6">
    <source>
        <dbReference type="SAM" id="MobiDB-lite"/>
    </source>
</evidence>
<feature type="region of interest" description="Disordered" evidence="6">
    <location>
        <begin position="289"/>
        <end position="312"/>
    </location>
</feature>
<dbReference type="GeneID" id="37194140"/>
<dbReference type="GO" id="GO:0009893">
    <property type="term" value="P:positive regulation of metabolic process"/>
    <property type="evidence" value="ECO:0007669"/>
    <property type="project" value="UniProtKB-ARBA"/>
</dbReference>
<dbReference type="SUPFAM" id="SSF57701">
    <property type="entry name" value="Zn2/Cys6 DNA-binding domain"/>
    <property type="match status" value="1"/>
</dbReference>
<dbReference type="OrthoDB" id="5294180at2759"/>
<dbReference type="STRING" id="1450537.A0A395HTV9"/>
<gene>
    <name evidence="8" type="ORF">BO97DRAFT_103334</name>
</gene>
<evidence type="ECO:0000256" key="4">
    <source>
        <dbReference type="ARBA" id="ARBA00023163"/>
    </source>
</evidence>
<dbReference type="Gene3D" id="4.10.240.10">
    <property type="entry name" value="Zn(2)-C6 fungal-type DNA-binding domain"/>
    <property type="match status" value="1"/>
</dbReference>
<dbReference type="CDD" id="cd00067">
    <property type="entry name" value="GAL4"/>
    <property type="match status" value="1"/>
</dbReference>
<dbReference type="SMART" id="SM00066">
    <property type="entry name" value="GAL4"/>
    <property type="match status" value="1"/>
</dbReference>
<evidence type="ECO:0000256" key="1">
    <source>
        <dbReference type="ARBA" id="ARBA00004123"/>
    </source>
</evidence>
<sequence>MASSSSQAAENEAIVKSYRRSRSGCFTCRLRRKKCDETRPICASCAKLGLKCDYRTPGWWQSVDQRRRQKDMIKKRIRQTKVIEKEGNMKEYMDRIRALAHKPPVTMDNGFTNPVFVEQPTAIMQPLPTPATPSESQFKIQQDSLMNGMALPPTPALFQGPTFDQGSLFPQGSVLPPPPAYPQGPVYPQEVAYPQGSAYTQGMAYPRTPALPPTPVSAPLTSPFVHTPTMPQSASFSQPLCLPHTQSFSQSSTLGPTPLPPTFTPTGMAQLPSESAQLTAQNWLPSSFTSQKSYQQPSSTAQTASSLNSSVRRPLSESLRNLISVEDRDRPLLDHFVDKVLQIVFPILGATQKSPKHISEILKLMQNNRSYLHCCLSVSAIHLKNSMRLDDQMDHDIVQHRYAAISQLSRILNRGTGHLQIMDATLGLIFFHCSVGTSDDYLPDIPWNQHFVAVSNLVKKLDCTPSQFNVSLIAWIDILGSTMLGVTPEFSHTYRTKHLSGVSSGLQQMMGCDDRVMYLISEISCLESLWIEGRVDDLSLYQHVCALNSQINWTEPVNPAVENPYTLEGAIKPEQLTKIVTALFRIAARIYAHSFLPTFDSYDPIVMSWITAMGEILQCIPPGPSGFDRCLVWPLFMAGIYSVPASLFRKTIAERVAALGFLGHFGSISRMYRVLKEFWRVADETASVPGSGTRTRKQRPAATTAAAADSTGLQADQQEQFLQPEQYRPQDQYPQQEEKNHIHWREIMRKKKWHYLLM</sequence>
<reference evidence="8 9" key="1">
    <citation type="submission" date="2018-02" db="EMBL/GenBank/DDBJ databases">
        <title>The genomes of Aspergillus section Nigri reveals drivers in fungal speciation.</title>
        <authorList>
            <consortium name="DOE Joint Genome Institute"/>
            <person name="Vesth T.C."/>
            <person name="Nybo J."/>
            <person name="Theobald S."/>
            <person name="Brandl J."/>
            <person name="Frisvad J.C."/>
            <person name="Nielsen K.F."/>
            <person name="Lyhne E.K."/>
            <person name="Kogle M.E."/>
            <person name="Kuo A."/>
            <person name="Riley R."/>
            <person name="Clum A."/>
            <person name="Nolan M."/>
            <person name="Lipzen A."/>
            <person name="Salamov A."/>
            <person name="Henrissat B."/>
            <person name="Wiebenga A."/>
            <person name="De vries R.P."/>
            <person name="Grigoriev I.V."/>
            <person name="Mortensen U.H."/>
            <person name="Andersen M.R."/>
            <person name="Baker S.E."/>
        </authorList>
    </citation>
    <scope>NUCLEOTIDE SEQUENCE [LARGE SCALE GENOMIC DNA]</scope>
    <source>
        <strain evidence="8 9">CBS 101889</strain>
    </source>
</reference>
<dbReference type="InterPro" id="IPR036864">
    <property type="entry name" value="Zn2-C6_fun-type_DNA-bd_sf"/>
</dbReference>
<dbReference type="Pfam" id="PF11951">
    <property type="entry name" value="Fungal_trans_2"/>
    <property type="match status" value="1"/>
</dbReference>
<keyword evidence="5" id="KW-0539">Nucleus</keyword>